<dbReference type="Pfam" id="PF09137">
    <property type="entry name" value="Glucodextran_N"/>
    <property type="match status" value="1"/>
</dbReference>
<organism evidence="3 4">
    <name type="scientific">Rhizosaccharibacter radicis</name>
    <dbReference type="NCBI Taxonomy" id="2782605"/>
    <lineage>
        <taxon>Bacteria</taxon>
        <taxon>Pseudomonadati</taxon>
        <taxon>Pseudomonadota</taxon>
        <taxon>Alphaproteobacteria</taxon>
        <taxon>Acetobacterales</taxon>
        <taxon>Acetobacteraceae</taxon>
        <taxon>Rhizosaccharibacter</taxon>
    </lineage>
</organism>
<evidence type="ECO:0000313" key="3">
    <source>
        <dbReference type="EMBL" id="MCQ8241895.1"/>
    </source>
</evidence>
<dbReference type="Proteomes" id="UP001524547">
    <property type="component" value="Unassembled WGS sequence"/>
</dbReference>
<sequence>MTDAPGEPGRPLRWQPTGKDAVGRALWPGSALWFTVSDGILRDLAYPRIEQSCVRDFGLIVTDGAELFAEEQRDCDSVLEPADPGIPSLRLVNTHRGGRFRLHKHIVADPLRPVLLMQVRLEDLAPGGPPLRLHALAAPYLGGGAGTGSAWCGDYKNEPMLVAEGGGLAVALHAGQGWRARSAGFVGVSDGWQDLHRHRRMEWQFERAINGHVALTGQPELAPDGSVVFALAFARLWTEAGMRARAALLEPFAEIVARYEEEWRSWLSRLDPGAPAWRRASLARPEVRRDLMVLKTHQTPSVPGAAVASLAIPAPAEDAGQACHLVHPPGLCAAATALHAAGDPAALRATLGYLRSVQEPDGRWPYRFWTDGMPAWHGLHLDGTAHPVLLADRARRDGVLDAEDVRRFWPMVRDAALFLARHDAGEGFDRWDRSGRPGFHTLGSQIAALRVAATWADLVRPPPAAPATFAETVEPALEPQGVALLDAALFDALRADREADQHADREADQGPAWDSEPSGGGHVALPPAGGASVGSEGEDAVDPGLAAFLRDTADAVADQLDLLLGDGDIADPDILVLPRLGVLHPLDPRIEAATAAIDRTLLMERPEAPAWRRCEDDPAPWPVLAAERGFLALLAGRREEAVRCAAALAASEGVGGLLPARLDRAWAERGEGGGTVMPDCWTHAERLLLLLAVAADGALESPAGEQAGEAARGAGPAVEAAPAPGGAGIFAVPPARREGGAGRVVRWRPFGENPPLRAGAVLRVELPVAAELHWSDDNWDRIRDTPMRRIADGLHVAELPTETLPPGAQLLFTWREEETGAWAGVDHAVTVSGPSMPGRDGRPD</sequence>
<dbReference type="Gene3D" id="1.50.10.10">
    <property type="match status" value="2"/>
</dbReference>
<dbReference type="SUPFAM" id="SSF74650">
    <property type="entry name" value="Galactose mutarotase-like"/>
    <property type="match status" value="1"/>
</dbReference>
<dbReference type="SUPFAM" id="SSF48208">
    <property type="entry name" value="Six-hairpin glycosidases"/>
    <property type="match status" value="1"/>
</dbReference>
<keyword evidence="4" id="KW-1185">Reference proteome</keyword>
<protein>
    <recommendedName>
        <fullName evidence="2">Glucodextranase N-terminal domain-containing protein</fullName>
    </recommendedName>
</protein>
<feature type="domain" description="Glucodextranase N-terminal" evidence="2">
    <location>
        <begin position="4"/>
        <end position="267"/>
    </location>
</feature>
<feature type="compositionally biased region" description="Basic and acidic residues" evidence="1">
    <location>
        <begin position="498"/>
        <end position="508"/>
    </location>
</feature>
<dbReference type="InterPro" id="IPR014718">
    <property type="entry name" value="GH-type_carb-bd"/>
</dbReference>
<proteinExistence type="predicted"/>
<gene>
    <name evidence="3" type="ORF">NFI88_13735</name>
</gene>
<dbReference type="CDD" id="cd07430">
    <property type="entry name" value="GH15_N"/>
    <property type="match status" value="1"/>
</dbReference>
<feature type="region of interest" description="Disordered" evidence="1">
    <location>
        <begin position="498"/>
        <end position="538"/>
    </location>
</feature>
<comment type="caution">
    <text evidence="3">The sequence shown here is derived from an EMBL/GenBank/DDBJ whole genome shotgun (WGS) entry which is preliminary data.</text>
</comment>
<dbReference type="InterPro" id="IPR015220">
    <property type="entry name" value="Glucodextranase_N"/>
</dbReference>
<dbReference type="InterPro" id="IPR008928">
    <property type="entry name" value="6-hairpin_glycosidase_sf"/>
</dbReference>
<evidence type="ECO:0000259" key="2">
    <source>
        <dbReference type="Pfam" id="PF09137"/>
    </source>
</evidence>
<evidence type="ECO:0000256" key="1">
    <source>
        <dbReference type="SAM" id="MobiDB-lite"/>
    </source>
</evidence>
<dbReference type="EMBL" id="JAMZEJ010000008">
    <property type="protein sequence ID" value="MCQ8241895.1"/>
    <property type="molecule type" value="Genomic_DNA"/>
</dbReference>
<evidence type="ECO:0000313" key="4">
    <source>
        <dbReference type="Proteomes" id="UP001524547"/>
    </source>
</evidence>
<dbReference type="Gene3D" id="2.70.98.10">
    <property type="match status" value="1"/>
</dbReference>
<dbReference type="InterPro" id="IPR012341">
    <property type="entry name" value="6hp_glycosidase-like_sf"/>
</dbReference>
<name>A0ABT1W0B8_9PROT</name>
<dbReference type="InterPro" id="IPR011013">
    <property type="entry name" value="Gal_mutarotase_sf_dom"/>
</dbReference>
<accession>A0ABT1W0B8</accession>
<dbReference type="RefSeq" id="WP_422920645.1">
    <property type="nucleotide sequence ID" value="NZ_JAMZEJ010000008.1"/>
</dbReference>
<reference evidence="3 4" key="1">
    <citation type="submission" date="2022-06" db="EMBL/GenBank/DDBJ databases">
        <title>Rhizosaccharibacter gen. nov. sp. nov. KSS12, endophytic bacteria isolated from sugarcane.</title>
        <authorList>
            <person name="Pitiwittayakul N."/>
        </authorList>
    </citation>
    <scope>NUCLEOTIDE SEQUENCE [LARGE SCALE GENOMIC DNA]</scope>
    <source>
        <strain evidence="3 4">KSS12</strain>
    </source>
</reference>